<name>A0ABU6BR67_9PSED</name>
<comment type="caution">
    <text evidence="2">The sequence shown here is derived from an EMBL/GenBank/DDBJ whole genome shotgun (WGS) entry which is preliminary data.</text>
</comment>
<accession>A0ABU6BR67</accession>
<dbReference type="InterPro" id="IPR043128">
    <property type="entry name" value="Rev_trsase/Diguanyl_cyclase"/>
</dbReference>
<keyword evidence="2" id="KW-0808">Transferase</keyword>
<organism evidence="2 3">
    <name type="scientific">Pseudomonas paracarnis</name>
    <dbReference type="NCBI Taxonomy" id="2750625"/>
    <lineage>
        <taxon>Bacteria</taxon>
        <taxon>Pseudomonadati</taxon>
        <taxon>Pseudomonadota</taxon>
        <taxon>Gammaproteobacteria</taxon>
        <taxon>Pseudomonadales</taxon>
        <taxon>Pseudomonadaceae</taxon>
        <taxon>Pseudomonas</taxon>
    </lineage>
</organism>
<gene>
    <name evidence="2" type="ORF">LLW09_08670</name>
</gene>
<dbReference type="Proteomes" id="UP001336015">
    <property type="component" value="Unassembled WGS sequence"/>
</dbReference>
<dbReference type="Gene3D" id="3.30.70.270">
    <property type="match status" value="1"/>
</dbReference>
<sequence length="638" mass="74375">MPKSRINKGDFSRVLLTETTPYEVPVIFNNEGFYEHIKTEDLHTTDLLTSIRGNNWKIPLPYKIKKDTLGARSLSLPHPTSQLDYIDFYKNYDVLITSLCSRSKISLRAPVKIAGFFYDIETAQKDVDINPEAKEINDGSDSLNIPHASSYFAYNKYNFLYKFYESYEYHRIEKKFNFLMRFDISKCFDSIYTHSIAWAVKNKSFAKDNHNGVSFENKFDEIIRNSNHGETNGIIVGPETSRIFSEIILQRIDIDTISSLKQDGLDLGRDYTVKRYVDDYFVFSKKEETCKKIFKKFKENLESYKLHINESKTHIYTTPFMTSLTIAKSETRSFINNFIDQHIIKSEEEKYTVICKGSPSKKANRLIQEFKQILFSNTTDYSGVAGIALSRICKKVNKVKSIASAGDTDRESIFNLIYILLELCFFILSMTPRVRVTYLVIQISAICLDLSKNLSYDHENNIKKKILDESILFLDLMIYDEKDDCKVESLNIITLLSTLGHEYLLAPQKLKSLYDKISSTHNFCYFETVTFLHYIKNNPQYKVLKEEILVKIEATIMRDRRVIESNTIHLLLDCMSCPYILDKFKKELLSVVLEQYDIPNKNKINDFLKSISKIWFTNWDSKIDLQRAIDKKGLKFTY</sequence>
<reference evidence="2 3" key="1">
    <citation type="journal article" date="2023" name="Int J Dairy Technol">
        <title>Genome based analysis of Pseudomonas paracarnis RQ057, a strain responsible for blue discoloration spoilage in processed cheese.</title>
        <authorList>
            <person name="Rodrigues Rd.S."/>
            <person name="Machado S.G."/>
            <person name="de Carvalho A.F."/>
            <person name="Nero L.A."/>
        </authorList>
    </citation>
    <scope>NUCLEOTIDE SEQUENCE [LARGE SCALE GENOMIC DNA]</scope>
    <source>
        <strain evidence="2 3">RQ057</strain>
    </source>
</reference>
<feature type="domain" description="Reverse transcriptase" evidence="1">
    <location>
        <begin position="1"/>
        <end position="339"/>
    </location>
</feature>
<dbReference type="PROSITE" id="PS50878">
    <property type="entry name" value="RT_POL"/>
    <property type="match status" value="1"/>
</dbReference>
<dbReference type="Pfam" id="PF00078">
    <property type="entry name" value="RVT_1"/>
    <property type="match status" value="1"/>
</dbReference>
<evidence type="ECO:0000259" key="1">
    <source>
        <dbReference type="PROSITE" id="PS50878"/>
    </source>
</evidence>
<keyword evidence="2" id="KW-0548">Nucleotidyltransferase</keyword>
<dbReference type="NCBIfam" id="NF041748">
    <property type="entry name" value="Drt3b"/>
    <property type="match status" value="1"/>
</dbReference>
<dbReference type="GO" id="GO:0003964">
    <property type="term" value="F:RNA-directed DNA polymerase activity"/>
    <property type="evidence" value="ECO:0007669"/>
    <property type="project" value="UniProtKB-KW"/>
</dbReference>
<dbReference type="SUPFAM" id="SSF56672">
    <property type="entry name" value="DNA/RNA polymerases"/>
    <property type="match status" value="1"/>
</dbReference>
<dbReference type="InterPro" id="IPR000477">
    <property type="entry name" value="RT_dom"/>
</dbReference>
<dbReference type="CDD" id="cd01646">
    <property type="entry name" value="RT_Bac_retron_I"/>
    <property type="match status" value="1"/>
</dbReference>
<evidence type="ECO:0000313" key="2">
    <source>
        <dbReference type="EMBL" id="MEB3782629.1"/>
    </source>
</evidence>
<keyword evidence="3" id="KW-1185">Reference proteome</keyword>
<dbReference type="RefSeq" id="WP_220381589.1">
    <property type="nucleotide sequence ID" value="NZ_JAEFBF010000005.1"/>
</dbReference>
<dbReference type="EMBL" id="JAJGWQ010000004">
    <property type="protein sequence ID" value="MEB3782629.1"/>
    <property type="molecule type" value="Genomic_DNA"/>
</dbReference>
<protein>
    <submittedName>
        <fullName evidence="2">RNA-directed DNA polymerase</fullName>
    </submittedName>
</protein>
<evidence type="ECO:0000313" key="3">
    <source>
        <dbReference type="Proteomes" id="UP001336015"/>
    </source>
</evidence>
<dbReference type="InterPro" id="IPR043502">
    <property type="entry name" value="DNA/RNA_pol_sf"/>
</dbReference>
<proteinExistence type="predicted"/>
<keyword evidence="2" id="KW-0695">RNA-directed DNA polymerase</keyword>